<comment type="caution">
    <text evidence="13">The sequence shown here is derived from an EMBL/GenBank/DDBJ whole genome shotgun (WGS) entry which is preliminary data.</text>
</comment>
<dbReference type="SUPFAM" id="SSF52374">
    <property type="entry name" value="Nucleotidylyl transferase"/>
    <property type="match status" value="1"/>
</dbReference>
<keyword evidence="6" id="KW-0862">Zinc</keyword>
<feature type="coiled-coil region" evidence="11">
    <location>
        <begin position="605"/>
        <end position="650"/>
    </location>
</feature>
<organism evidence="13 14">
    <name type="scientific">Acrasis kona</name>
    <dbReference type="NCBI Taxonomy" id="1008807"/>
    <lineage>
        <taxon>Eukaryota</taxon>
        <taxon>Discoba</taxon>
        <taxon>Heterolobosea</taxon>
        <taxon>Tetramitia</taxon>
        <taxon>Eutetramitia</taxon>
        <taxon>Acrasidae</taxon>
        <taxon>Acrasis</taxon>
    </lineage>
</organism>
<evidence type="ECO:0000313" key="14">
    <source>
        <dbReference type="Proteomes" id="UP001431209"/>
    </source>
</evidence>
<dbReference type="InterPro" id="IPR015803">
    <property type="entry name" value="Cys-tRNA-ligase"/>
</dbReference>
<feature type="domain" description="tRNA synthetases class I catalytic" evidence="12">
    <location>
        <begin position="38"/>
        <end position="415"/>
    </location>
</feature>
<dbReference type="PRINTS" id="PR00983">
    <property type="entry name" value="TRNASYNTHCYS"/>
</dbReference>
<dbReference type="GO" id="GO:0005737">
    <property type="term" value="C:cytoplasm"/>
    <property type="evidence" value="ECO:0007669"/>
    <property type="project" value="TreeGrafter"/>
</dbReference>
<dbReference type="GO" id="GO:0005524">
    <property type="term" value="F:ATP binding"/>
    <property type="evidence" value="ECO:0007669"/>
    <property type="project" value="UniProtKB-KW"/>
</dbReference>
<dbReference type="PANTHER" id="PTHR10890:SF3">
    <property type="entry name" value="CYSTEINE--TRNA LIGASE, CYTOPLASMIC"/>
    <property type="match status" value="1"/>
</dbReference>
<dbReference type="InterPro" id="IPR024909">
    <property type="entry name" value="Cys-tRNA/MSH_ligase"/>
</dbReference>
<keyword evidence="9" id="KW-0030">Aminoacyl-tRNA synthetase</keyword>
<evidence type="ECO:0000256" key="6">
    <source>
        <dbReference type="ARBA" id="ARBA00022833"/>
    </source>
</evidence>
<evidence type="ECO:0000256" key="4">
    <source>
        <dbReference type="ARBA" id="ARBA00022723"/>
    </source>
</evidence>
<proteinExistence type="inferred from homology"/>
<dbReference type="Gene3D" id="1.20.120.1910">
    <property type="entry name" value="Cysteine-tRNA ligase, C-terminal anti-codon recognition domain"/>
    <property type="match status" value="1"/>
</dbReference>
<dbReference type="SUPFAM" id="SSF47323">
    <property type="entry name" value="Anticodon-binding domain of a subclass of class I aminoacyl-tRNA synthetases"/>
    <property type="match status" value="1"/>
</dbReference>
<evidence type="ECO:0000313" key="13">
    <source>
        <dbReference type="EMBL" id="KAL0479760.1"/>
    </source>
</evidence>
<evidence type="ECO:0000256" key="3">
    <source>
        <dbReference type="ARBA" id="ARBA00022598"/>
    </source>
</evidence>
<evidence type="ECO:0000256" key="1">
    <source>
        <dbReference type="ARBA" id="ARBA00001947"/>
    </source>
</evidence>
<dbReference type="NCBIfam" id="TIGR00435">
    <property type="entry name" value="cysS"/>
    <property type="match status" value="1"/>
</dbReference>
<name>A0AAW2YSJ3_9EUKA</name>
<gene>
    <name evidence="13" type="ORF">AKO1_007544</name>
</gene>
<dbReference type="PANTHER" id="PTHR10890">
    <property type="entry name" value="CYSTEINYL-TRNA SYNTHETASE"/>
    <property type="match status" value="1"/>
</dbReference>
<dbReference type="InterPro" id="IPR009080">
    <property type="entry name" value="tRNAsynth_Ia_anticodon-bd"/>
</dbReference>
<dbReference type="EMBL" id="JAOPGA020000597">
    <property type="protein sequence ID" value="KAL0479760.1"/>
    <property type="molecule type" value="Genomic_DNA"/>
</dbReference>
<dbReference type="AlphaFoldDB" id="A0AAW2YSJ3"/>
<dbReference type="EC" id="6.1.1.16" evidence="2"/>
<dbReference type="Proteomes" id="UP001431209">
    <property type="component" value="Unassembled WGS sequence"/>
</dbReference>
<dbReference type="CDD" id="cd00672">
    <property type="entry name" value="CysRS_core"/>
    <property type="match status" value="1"/>
</dbReference>
<keyword evidence="7" id="KW-0067">ATP-binding</keyword>
<dbReference type="InterPro" id="IPR014729">
    <property type="entry name" value="Rossmann-like_a/b/a_fold"/>
</dbReference>
<dbReference type="GO" id="GO:0006423">
    <property type="term" value="P:cysteinyl-tRNA aminoacylation"/>
    <property type="evidence" value="ECO:0007669"/>
    <property type="project" value="InterPro"/>
</dbReference>
<dbReference type="Gene3D" id="3.40.50.620">
    <property type="entry name" value="HUPs"/>
    <property type="match status" value="1"/>
</dbReference>
<evidence type="ECO:0000256" key="7">
    <source>
        <dbReference type="ARBA" id="ARBA00022840"/>
    </source>
</evidence>
<evidence type="ECO:0000256" key="9">
    <source>
        <dbReference type="ARBA" id="ARBA00023146"/>
    </source>
</evidence>
<keyword evidence="4" id="KW-0479">Metal-binding</keyword>
<dbReference type="Pfam" id="PF01406">
    <property type="entry name" value="tRNA-synt_1e"/>
    <property type="match status" value="1"/>
</dbReference>
<evidence type="ECO:0000256" key="10">
    <source>
        <dbReference type="ARBA" id="ARBA00031499"/>
    </source>
</evidence>
<dbReference type="GO" id="GO:0046872">
    <property type="term" value="F:metal ion binding"/>
    <property type="evidence" value="ECO:0007669"/>
    <property type="project" value="UniProtKB-KW"/>
</dbReference>
<dbReference type="GO" id="GO:0004817">
    <property type="term" value="F:cysteine-tRNA ligase activity"/>
    <property type="evidence" value="ECO:0007669"/>
    <property type="project" value="UniProtKB-EC"/>
</dbReference>
<sequence length="719" mass="83670">MSNKPEWIKPTAGSRQNNEIKLYNSLTNSKDVFIPTSDVVSWYTCGPTVYDVTHMGHGRTYIGFDIIRRIMEDYFKYDIKYVENITDIDDKIIKKANKENLKNNLNLVSESIAKKSTTSTPELDQFLNETKQAVERDDKETKKDKQLKLVQIVELREKLASLTTMKLEEPDFEGVPRYYEKLFWEDMRQLNVKPPTIITRVTEYVPEIVSYIEKIISNGYAYASEGSVYFDTKAFQQDKHTYRKLEPWNAAADDEERAQEGETEWTPQDKKEFARKSPRDFALWKKSNRGEPVWDSPWGQGRPGWHIECSAMASNVFNQPYMDIHCGGVDLRFPHHDNELAQSEAHFCNHQWVNYFLHTGHLSITGRKMSKSEKNFITIQEALQTYSARQIRMLYLLYKFQDPMDYSIETMEHAINKEKKFNEFFLNVQTLIRSINDQLNTSQKWTKAEFDLQEHLSLAKRNVHEALCDSFDTPTVIFVLIKLIDETNIYMRDRNNNSIVTLLRSVATYITDMLKVFGMIKDDVIGFSSNESGSFENNVKPLLDAFCTFRDELRTLSRSKELNAQQGGVSKAVLKSCDSIRDDVLPYLGVRLEDNMEANKGLWKLVDKDEYIKEIERKKAELKAQEAEKLIKLQQNVQTALEKYEKSKVDPKSLYKDDSLYSEWDETGCPTKDKEGNVINKSKIKNMVKAIKAQEKAFEDQEKLKANWLKAVELLEKKQ</sequence>
<keyword evidence="11" id="KW-0175">Coiled coil</keyword>
<keyword evidence="14" id="KW-1185">Reference proteome</keyword>
<evidence type="ECO:0000256" key="11">
    <source>
        <dbReference type="SAM" id="Coils"/>
    </source>
</evidence>
<evidence type="ECO:0000256" key="8">
    <source>
        <dbReference type="ARBA" id="ARBA00022917"/>
    </source>
</evidence>
<reference evidence="13 14" key="1">
    <citation type="submission" date="2024-03" db="EMBL/GenBank/DDBJ databases">
        <title>The Acrasis kona genome and developmental transcriptomes reveal deep origins of eukaryotic multicellular pathways.</title>
        <authorList>
            <person name="Sheikh S."/>
            <person name="Fu C.-J."/>
            <person name="Brown M.W."/>
            <person name="Baldauf S.L."/>
        </authorList>
    </citation>
    <scope>NUCLEOTIDE SEQUENCE [LARGE SCALE GENOMIC DNA]</scope>
    <source>
        <strain evidence="13 14">ATCC MYA-3509</strain>
    </source>
</reference>
<protein>
    <recommendedName>
        <fullName evidence="2">cysteine--tRNA ligase</fullName>
        <ecNumber evidence="2">6.1.1.16</ecNumber>
    </recommendedName>
    <alternativeName>
        <fullName evidence="10">Cysteinyl-tRNA synthetase</fullName>
    </alternativeName>
</protein>
<dbReference type="HAMAP" id="MF_00041">
    <property type="entry name" value="Cys_tRNA_synth"/>
    <property type="match status" value="1"/>
</dbReference>
<dbReference type="InterPro" id="IPR032678">
    <property type="entry name" value="tRNA-synt_1_cat_dom"/>
</dbReference>
<accession>A0AAW2YSJ3</accession>
<keyword evidence="3" id="KW-0436">Ligase</keyword>
<evidence type="ECO:0000256" key="2">
    <source>
        <dbReference type="ARBA" id="ARBA00012832"/>
    </source>
</evidence>
<comment type="cofactor">
    <cofactor evidence="1">
        <name>Zn(2+)</name>
        <dbReference type="ChEBI" id="CHEBI:29105"/>
    </cofactor>
</comment>
<evidence type="ECO:0000259" key="12">
    <source>
        <dbReference type="Pfam" id="PF01406"/>
    </source>
</evidence>
<keyword evidence="8" id="KW-0648">Protein biosynthesis</keyword>
<keyword evidence="5" id="KW-0547">Nucleotide-binding</keyword>
<evidence type="ECO:0000256" key="5">
    <source>
        <dbReference type="ARBA" id="ARBA00022741"/>
    </source>
</evidence>